<evidence type="ECO:0000313" key="3">
    <source>
        <dbReference type="Proteomes" id="UP000179251"/>
    </source>
</evidence>
<gene>
    <name evidence="2" type="ORF">A2834_02940</name>
</gene>
<dbReference type="AlphaFoldDB" id="A0A1F5VHT3"/>
<feature type="transmembrane region" description="Helical" evidence="1">
    <location>
        <begin position="17"/>
        <end position="42"/>
    </location>
</feature>
<comment type="caution">
    <text evidence="2">The sequence shown here is derived from an EMBL/GenBank/DDBJ whole genome shotgun (WGS) entry which is preliminary data.</text>
</comment>
<sequence length="168" mass="18003">MRMPRIKINSGYSLLEIVIYVGILAIIAVLVVGSTLSIYRAFAKTRVERKLIANGDVALETMIRGIRSATSSNAAVSVFGSSPGVLQINAENSTEKFSLSGTILQIKRGGDAAGNLTSPDVSVTSLIFYSTSTDDSTMIRTQFTLEAGSGIFKKTKSFYGSAVMRGRY</sequence>
<evidence type="ECO:0000256" key="1">
    <source>
        <dbReference type="SAM" id="Phobius"/>
    </source>
</evidence>
<dbReference type="STRING" id="1798325.A2834_02940"/>
<evidence type="ECO:0000313" key="2">
    <source>
        <dbReference type="EMBL" id="OGF62985.1"/>
    </source>
</evidence>
<keyword evidence="1" id="KW-0472">Membrane</keyword>
<protein>
    <submittedName>
        <fullName evidence="2">Uncharacterized protein</fullName>
    </submittedName>
</protein>
<name>A0A1F5VHT3_9BACT</name>
<accession>A0A1F5VHT3</accession>
<dbReference type="EMBL" id="MFHD01000009">
    <property type="protein sequence ID" value="OGF62985.1"/>
    <property type="molecule type" value="Genomic_DNA"/>
</dbReference>
<keyword evidence="1" id="KW-1133">Transmembrane helix</keyword>
<organism evidence="2 3">
    <name type="scientific">Candidatus Giovannonibacteria bacterium RIFCSPHIGHO2_01_FULL_45_23</name>
    <dbReference type="NCBI Taxonomy" id="1798325"/>
    <lineage>
        <taxon>Bacteria</taxon>
        <taxon>Candidatus Giovannoniibacteriota</taxon>
    </lineage>
</organism>
<dbReference type="Proteomes" id="UP000179251">
    <property type="component" value="Unassembled WGS sequence"/>
</dbReference>
<reference evidence="2 3" key="1">
    <citation type="journal article" date="2016" name="Nat. Commun.">
        <title>Thousands of microbial genomes shed light on interconnected biogeochemical processes in an aquifer system.</title>
        <authorList>
            <person name="Anantharaman K."/>
            <person name="Brown C.T."/>
            <person name="Hug L.A."/>
            <person name="Sharon I."/>
            <person name="Castelle C.J."/>
            <person name="Probst A.J."/>
            <person name="Thomas B.C."/>
            <person name="Singh A."/>
            <person name="Wilkins M.J."/>
            <person name="Karaoz U."/>
            <person name="Brodie E.L."/>
            <person name="Williams K.H."/>
            <person name="Hubbard S.S."/>
            <person name="Banfield J.F."/>
        </authorList>
    </citation>
    <scope>NUCLEOTIDE SEQUENCE [LARGE SCALE GENOMIC DNA]</scope>
</reference>
<proteinExistence type="predicted"/>
<keyword evidence="1" id="KW-0812">Transmembrane</keyword>